<dbReference type="Gene3D" id="3.40.50.12030">
    <property type="entry name" value="Uncharacterised protein family UPF0261, NC domain"/>
    <property type="match status" value="1"/>
</dbReference>
<dbReference type="OrthoDB" id="9776369at2"/>
<evidence type="ECO:0000313" key="6">
    <source>
        <dbReference type="Proteomes" id="UP000224871"/>
    </source>
</evidence>
<evidence type="ECO:0000313" key="5">
    <source>
        <dbReference type="Proteomes" id="UP000196435"/>
    </source>
</evidence>
<dbReference type="NCBIfam" id="NF002674">
    <property type="entry name" value="PRK02399.1-2"/>
    <property type="match status" value="1"/>
</dbReference>
<feature type="domain" description="UPF0261" evidence="2">
    <location>
        <begin position="187"/>
        <end position="403"/>
    </location>
</feature>
<dbReference type="NCBIfam" id="NF002673">
    <property type="entry name" value="PRK02399.1-1"/>
    <property type="match status" value="1"/>
</dbReference>
<dbReference type="InterPro" id="IPR056778">
    <property type="entry name" value="UPF0261_C"/>
</dbReference>
<dbReference type="EMBL" id="FTLG01000014">
    <property type="protein sequence ID" value="SIP71206.1"/>
    <property type="molecule type" value="Genomic_DNA"/>
</dbReference>
<evidence type="ECO:0000259" key="2">
    <source>
        <dbReference type="Pfam" id="PF23189"/>
    </source>
</evidence>
<dbReference type="Pfam" id="PF06792">
    <property type="entry name" value="UPF0261"/>
    <property type="match status" value="1"/>
</dbReference>
<dbReference type="CDD" id="cd15488">
    <property type="entry name" value="Tm-1-like"/>
    <property type="match status" value="1"/>
</dbReference>
<reference evidence="3 6" key="3">
    <citation type="journal article" date="2017" name="Nat. Microbiol.">
        <title>Natural product diversity associated with the nematode symbionts Photorhabdus and Xenorhabdus.</title>
        <authorList>
            <person name="Tobias N.J."/>
            <person name="Wolff H."/>
            <person name="Djahanschiri B."/>
            <person name="Grundmann F."/>
            <person name="Kronenwerth M."/>
            <person name="Shi Y.M."/>
            <person name="Simonyi S."/>
            <person name="Grun P."/>
            <person name="Shapiro-Ilan D."/>
            <person name="Pidot S.J."/>
            <person name="Stinear T.P."/>
            <person name="Ebersberger I."/>
            <person name="Bode H.B."/>
        </authorList>
    </citation>
    <scope>NUCLEOTIDE SEQUENCE [LARGE SCALE GENOMIC DNA]</scope>
    <source>
        <strain evidence="3 6">DSM 16336</strain>
    </source>
</reference>
<evidence type="ECO:0000259" key="1">
    <source>
        <dbReference type="Pfam" id="PF06792"/>
    </source>
</evidence>
<dbReference type="EMBL" id="NIBU01000073">
    <property type="protein sequence ID" value="PHM30050.1"/>
    <property type="molecule type" value="Genomic_DNA"/>
</dbReference>
<evidence type="ECO:0000313" key="4">
    <source>
        <dbReference type="EMBL" id="SIP71206.1"/>
    </source>
</evidence>
<evidence type="ECO:0000313" key="3">
    <source>
        <dbReference type="EMBL" id="PHM30050.1"/>
    </source>
</evidence>
<sequence length="410" mass="45211">MKGYQGFVYIAATLDTKSEEVFYVSELIRRVGLTVRIVDLTTRSTQLIRGADVHSEIIADYHPDGKQAVFCSDRGEAIAAMAIAFRNYLQQQTDIVAILGLGGSGGTALITFAMQTLPIGLPKLMVSTMASGNISGYIGASDIAMMYSVTDVSGLNFISRKILRNAANQIAGAVCFNEQEDIYIKQKPAIALTMFGVTTHCVQQITAKLKSNYECLVFHATGSGGKAMEKLIDSHCLHSVLDITIAEVCSYLFGGVLACDEERFDSIARTKTPCVISCGALDMINFGHSSTIPEQYKNRQFYHHNAQVTLVRTTPEENKKLGVWIAEKLNRNEGEVRFIVPMGGFSALDIEGGIFWSPDADNAFISAFTNTYKITKKRKLIFSPYHINSTEFCDQVIKLHQEMISCVEVW</sequence>
<dbReference type="Pfam" id="PF23189">
    <property type="entry name" value="UPF0261_C"/>
    <property type="match status" value="1"/>
</dbReference>
<gene>
    <name evidence="3" type="ORF">Xinn_03568</name>
    <name evidence="4" type="ORF">XIS1_1100002</name>
</gene>
<dbReference type="Gene3D" id="3.40.50.12020">
    <property type="entry name" value="Uncharacterised protein family UPF0261, NN domain"/>
    <property type="match status" value="1"/>
</dbReference>
<organism evidence="4 5">
    <name type="scientific">Xenorhabdus innexi</name>
    <dbReference type="NCBI Taxonomy" id="290109"/>
    <lineage>
        <taxon>Bacteria</taxon>
        <taxon>Pseudomonadati</taxon>
        <taxon>Pseudomonadota</taxon>
        <taxon>Gammaproteobacteria</taxon>
        <taxon>Enterobacterales</taxon>
        <taxon>Morganellaceae</taxon>
        <taxon>Xenorhabdus</taxon>
    </lineage>
</organism>
<name>A0A1N6MQU8_9GAMM</name>
<proteinExistence type="predicted"/>
<dbReference type="AlphaFoldDB" id="A0A1N6MQU8"/>
<dbReference type="RefSeq" id="WP_086954637.1">
    <property type="nucleotide sequence ID" value="NZ_CAWNQC010000274.1"/>
</dbReference>
<feature type="domain" description="UPF0261" evidence="1">
    <location>
        <begin position="8"/>
        <end position="176"/>
    </location>
</feature>
<dbReference type="PANTHER" id="PTHR31862">
    <property type="entry name" value="UPF0261 DOMAIN PROTEIN (AFU_ORTHOLOGUE AFUA_1G10120)"/>
    <property type="match status" value="1"/>
</dbReference>
<dbReference type="Proteomes" id="UP000224871">
    <property type="component" value="Unassembled WGS sequence"/>
</dbReference>
<accession>A0A1N6MQU8</accession>
<protein>
    <submittedName>
        <fullName evidence="4">Uncharacterized protein</fullName>
    </submittedName>
</protein>
<dbReference type="InterPro" id="IPR051353">
    <property type="entry name" value="Tobamovirus_resist_UPF0261"/>
</dbReference>
<reference evidence="5" key="1">
    <citation type="submission" date="2016-12" db="EMBL/GenBank/DDBJ databases">
        <authorList>
            <person name="Gaudriault S."/>
        </authorList>
    </citation>
    <scope>NUCLEOTIDE SEQUENCE [LARGE SCALE GENOMIC DNA]</scope>
    <source>
        <strain evidence="5">HGB1681 (deposited as PTA-6826 in the American Type Culture Collection)</strain>
    </source>
</reference>
<dbReference type="InterPro" id="IPR008322">
    <property type="entry name" value="UPF0261"/>
</dbReference>
<dbReference type="InterPro" id="IPR044122">
    <property type="entry name" value="UPF0261_N"/>
</dbReference>
<dbReference type="PANTHER" id="PTHR31862:SF1">
    <property type="entry name" value="UPF0261 DOMAIN PROTEIN (AFU_ORTHOLOGUE AFUA_1G10120)"/>
    <property type="match status" value="1"/>
</dbReference>
<reference evidence="4" key="2">
    <citation type="submission" date="2016-12" db="EMBL/GenBank/DDBJ databases">
        <authorList>
            <person name="Song W.-J."/>
            <person name="Kurnit D.M."/>
        </authorList>
    </citation>
    <scope>NUCLEOTIDE SEQUENCE [LARGE SCALE GENOMIC DNA]</scope>
    <source>
        <strain evidence="4">HGB1681</strain>
    </source>
</reference>
<keyword evidence="6" id="KW-1185">Reference proteome</keyword>
<dbReference type="Proteomes" id="UP000196435">
    <property type="component" value="Unassembled WGS sequence"/>
</dbReference>
<dbReference type="PIRSF" id="PIRSF033271">
    <property type="entry name" value="UCP033271"/>
    <property type="match status" value="1"/>
</dbReference>